<dbReference type="Pfam" id="PF00620">
    <property type="entry name" value="RhoGAP"/>
    <property type="match status" value="1"/>
</dbReference>
<dbReference type="GO" id="GO:0005737">
    <property type="term" value="C:cytoplasm"/>
    <property type="evidence" value="ECO:0007669"/>
    <property type="project" value="TreeGrafter"/>
</dbReference>
<evidence type="ECO:0000256" key="1">
    <source>
        <dbReference type="SAM" id="MobiDB-lite"/>
    </source>
</evidence>
<dbReference type="OrthoDB" id="2155291at2759"/>
<dbReference type="SUPFAM" id="SSF103657">
    <property type="entry name" value="BAR/IMD domain-like"/>
    <property type="match status" value="1"/>
</dbReference>
<keyword evidence="4" id="KW-1185">Reference proteome</keyword>
<dbReference type="InterPro" id="IPR001060">
    <property type="entry name" value="FCH_dom"/>
</dbReference>
<evidence type="ECO:0000313" key="3">
    <source>
        <dbReference type="EMBL" id="ORZ25661.1"/>
    </source>
</evidence>
<dbReference type="SUPFAM" id="SSF48350">
    <property type="entry name" value="GTPase activation domain, GAP"/>
    <property type="match status" value="1"/>
</dbReference>
<dbReference type="SMART" id="SM00055">
    <property type="entry name" value="FCH"/>
    <property type="match status" value="1"/>
</dbReference>
<dbReference type="Proteomes" id="UP000193560">
    <property type="component" value="Unassembled WGS sequence"/>
</dbReference>
<proteinExistence type="predicted"/>
<dbReference type="AlphaFoldDB" id="A0A1X2J1I0"/>
<accession>A0A1X2J1I0</accession>
<dbReference type="InterPro" id="IPR000198">
    <property type="entry name" value="RhoGAP_dom"/>
</dbReference>
<comment type="caution">
    <text evidence="3">The sequence shown here is derived from an EMBL/GenBank/DDBJ whole genome shotgun (WGS) entry which is preliminary data.</text>
</comment>
<dbReference type="Gene3D" id="1.20.1270.60">
    <property type="entry name" value="Arfaptin homology (AH) domain/BAR domain"/>
    <property type="match status" value="2"/>
</dbReference>
<dbReference type="EMBL" id="MCGE01000001">
    <property type="protein sequence ID" value="ORZ25661.1"/>
    <property type="molecule type" value="Genomic_DNA"/>
</dbReference>
<feature type="compositionally biased region" description="Low complexity" evidence="1">
    <location>
        <begin position="750"/>
        <end position="763"/>
    </location>
</feature>
<evidence type="ECO:0000259" key="2">
    <source>
        <dbReference type="PROSITE" id="PS50238"/>
    </source>
</evidence>
<gene>
    <name evidence="3" type="ORF">BCR42DRAFT_400630</name>
</gene>
<dbReference type="SMART" id="SM00324">
    <property type="entry name" value="RhoGAP"/>
    <property type="match status" value="1"/>
</dbReference>
<dbReference type="GO" id="GO:0007010">
    <property type="term" value="P:cytoskeleton organization"/>
    <property type="evidence" value="ECO:0007669"/>
    <property type="project" value="TreeGrafter"/>
</dbReference>
<protein>
    <recommendedName>
        <fullName evidence="2">Rho-GAP domain-containing protein</fullName>
    </recommendedName>
</protein>
<dbReference type="PANTHER" id="PTHR23065:SF17">
    <property type="entry name" value="RHO-GTPASE-ACTIVATING PROTEIN RGD2"/>
    <property type="match status" value="1"/>
</dbReference>
<sequence>MIPLATQYSFHDSFWTSTPQHEPLPKFSQGLSVLHSKLAQSMEENNTIIHYLSKRIQAEKQYAQYLDTILDDSNMMSDIFELVITESKSSAEAHLSRANNLITTALDPVERMAAKYTKIITTSKAAMTTFIDQFDTQAQITMDAQQDYNIKCKRLLANDPSYRPTRDETVTLANKSWNRNDLVVLLDRLQQNHQPLLGQNILDEMMARYAYCNDSSESLNNATAAHIRESATLACQDLLAQNWIAAFTTAGTTNTPEDNGGEQVATFTTGENTTYTVIQHTRTNYGHLNNASNSDLGSSADDLSSTSSALSSSSSLGFWSRQRWTSLTPKQSNYQQLCRDMETADQHYKQAVHKAESLRMEIEENLFMHFDEMESLELERIQTLKQAFISMAAAFSNTIPIYKDTYDRMMLYQETLQPDKDIQVIVEQYRTSKFCPRPILYENYFSGVVSEQLFGAPIENVVEIEKTHVPLLIVNGLAVIESELPHLHNEERKKIWTTPLPLDLIHNTRNELNRMNGVPISQETLKKHNILLLASVLWLYLLELPDCLVTFELYDTIKLLYGNQNQQDNDCHLASLGKLMTTLPSANYETLKTLLYHLKRVIEAANESSLIQVLISRFTQIIIRPDLISAMNRHDRHPHRFVRDLLEHMDIIFSKEVDQGQHNHHLRQQQRPAQPPESPTSSLELHNKLPSLDSSSMASTTSTPNRYSDDLLSPDGQQNLLKEKSNGHGIASITTPPVRRRSLMSFVRRSSSTTTTTSSATATHDTSYMSASPSGCSGLISAAEALPTRGAIHSSTRRPLIPMPSTSTLFEDPEEIDMVPPGTLFTAPPPKMSTNHDNAASKKLAPELDKLLLQSRISSSTTDDDDDHISLDSFFL</sequence>
<evidence type="ECO:0000313" key="4">
    <source>
        <dbReference type="Proteomes" id="UP000193560"/>
    </source>
</evidence>
<dbReference type="InterPro" id="IPR027267">
    <property type="entry name" value="AH/BAR_dom_sf"/>
</dbReference>
<dbReference type="GO" id="GO:0005096">
    <property type="term" value="F:GTPase activator activity"/>
    <property type="evidence" value="ECO:0007669"/>
    <property type="project" value="TreeGrafter"/>
</dbReference>
<dbReference type="PROSITE" id="PS50238">
    <property type="entry name" value="RHOGAP"/>
    <property type="match status" value="1"/>
</dbReference>
<dbReference type="PANTHER" id="PTHR23065">
    <property type="entry name" value="PROLINE-SERINE-THREONINE PHOSPHATASE INTERACTING PROTEIN 1"/>
    <property type="match status" value="1"/>
</dbReference>
<dbReference type="InterPro" id="IPR008936">
    <property type="entry name" value="Rho_GTPase_activation_prot"/>
</dbReference>
<reference evidence="3 4" key="1">
    <citation type="submission" date="2016-07" db="EMBL/GenBank/DDBJ databases">
        <title>Pervasive Adenine N6-methylation of Active Genes in Fungi.</title>
        <authorList>
            <consortium name="DOE Joint Genome Institute"/>
            <person name="Mondo S.J."/>
            <person name="Dannebaum R.O."/>
            <person name="Kuo R.C."/>
            <person name="Labutti K."/>
            <person name="Haridas S."/>
            <person name="Kuo A."/>
            <person name="Salamov A."/>
            <person name="Ahrendt S.R."/>
            <person name="Lipzen A."/>
            <person name="Sullivan W."/>
            <person name="Andreopoulos W.B."/>
            <person name="Clum A."/>
            <person name="Lindquist E."/>
            <person name="Daum C."/>
            <person name="Ramamoorthy G.K."/>
            <person name="Gryganskyi A."/>
            <person name="Culley D."/>
            <person name="Magnuson J.K."/>
            <person name="James T.Y."/>
            <person name="O'Malley M.A."/>
            <person name="Stajich J.E."/>
            <person name="Spatafora J.W."/>
            <person name="Visel A."/>
            <person name="Grigoriev I.V."/>
        </authorList>
    </citation>
    <scope>NUCLEOTIDE SEQUENCE [LARGE SCALE GENOMIC DNA]</scope>
    <source>
        <strain evidence="3 4">NRRL 1336</strain>
    </source>
</reference>
<dbReference type="GO" id="GO:0007264">
    <property type="term" value="P:small GTPase-mediated signal transduction"/>
    <property type="evidence" value="ECO:0007669"/>
    <property type="project" value="TreeGrafter"/>
</dbReference>
<feature type="domain" description="Rho-GAP" evidence="2">
    <location>
        <begin position="456"/>
        <end position="653"/>
    </location>
</feature>
<organism evidence="3 4">
    <name type="scientific">Absidia repens</name>
    <dbReference type="NCBI Taxonomy" id="90262"/>
    <lineage>
        <taxon>Eukaryota</taxon>
        <taxon>Fungi</taxon>
        <taxon>Fungi incertae sedis</taxon>
        <taxon>Mucoromycota</taxon>
        <taxon>Mucoromycotina</taxon>
        <taxon>Mucoromycetes</taxon>
        <taxon>Mucorales</taxon>
        <taxon>Cunninghamellaceae</taxon>
        <taxon>Absidia</taxon>
    </lineage>
</organism>
<feature type="region of interest" description="Disordered" evidence="1">
    <location>
        <begin position="660"/>
        <end position="772"/>
    </location>
</feature>
<dbReference type="Gene3D" id="1.10.555.10">
    <property type="entry name" value="Rho GTPase activation protein"/>
    <property type="match status" value="1"/>
</dbReference>
<dbReference type="GO" id="GO:0005886">
    <property type="term" value="C:plasma membrane"/>
    <property type="evidence" value="ECO:0007669"/>
    <property type="project" value="TreeGrafter"/>
</dbReference>
<feature type="compositionally biased region" description="Low complexity" evidence="1">
    <location>
        <begin position="691"/>
        <end position="703"/>
    </location>
</feature>
<name>A0A1X2J1I0_9FUNG</name>
<dbReference type="STRING" id="90262.A0A1X2J1I0"/>
<dbReference type="GO" id="GO:0000935">
    <property type="term" value="C:division septum"/>
    <property type="evidence" value="ECO:0007669"/>
    <property type="project" value="TreeGrafter"/>
</dbReference>